<dbReference type="AlphaFoldDB" id="A0A9X3TWU0"/>
<dbReference type="Proteomes" id="UP001141619">
    <property type="component" value="Unassembled WGS sequence"/>
</dbReference>
<evidence type="ECO:0008006" key="3">
    <source>
        <dbReference type="Google" id="ProtNLM"/>
    </source>
</evidence>
<proteinExistence type="predicted"/>
<dbReference type="GO" id="GO:0000160">
    <property type="term" value="P:phosphorelay signal transduction system"/>
    <property type="evidence" value="ECO:0007669"/>
    <property type="project" value="InterPro"/>
</dbReference>
<sequence length="173" mass="19560">MVNEAKTPIKVRYYRFKNHLKEKTVGLGLDPGVLIDIDPAALARAQAALEDMIEDYPDWVKTLLLKLSEEHRRAVDTPHERRLQFEKIRRIAHDMKGQGGTFNYPLITDFADSLYNFTGVTAGMTDSHIEIIKVHIDSMRVVINERLQGDGGQGGQALKIGLQQAIDKHTKVR</sequence>
<dbReference type="EMBL" id="JANWOI010000001">
    <property type="protein sequence ID" value="MDA5193196.1"/>
    <property type="molecule type" value="Genomic_DNA"/>
</dbReference>
<keyword evidence="2" id="KW-1185">Reference proteome</keyword>
<reference evidence="1" key="1">
    <citation type="submission" date="2022-08" db="EMBL/GenBank/DDBJ databases">
        <authorList>
            <person name="Vandamme P."/>
            <person name="Hettiarachchi A."/>
            <person name="Peeters C."/>
            <person name="Cnockaert M."/>
            <person name="Carlier A."/>
        </authorList>
    </citation>
    <scope>NUCLEOTIDE SEQUENCE</scope>
    <source>
        <strain evidence="1">LMG 31809</strain>
    </source>
</reference>
<protein>
    <recommendedName>
        <fullName evidence="3">HPt domain-containing protein</fullName>
    </recommendedName>
</protein>
<name>A0A9X3TWU0_9PROT</name>
<dbReference type="Gene3D" id="1.20.120.160">
    <property type="entry name" value="HPT domain"/>
    <property type="match status" value="1"/>
</dbReference>
<accession>A0A9X3TWU0</accession>
<organism evidence="1 2">
    <name type="scientific">Govanella unica</name>
    <dbReference type="NCBI Taxonomy" id="2975056"/>
    <lineage>
        <taxon>Bacteria</taxon>
        <taxon>Pseudomonadati</taxon>
        <taxon>Pseudomonadota</taxon>
        <taxon>Alphaproteobacteria</taxon>
        <taxon>Emcibacterales</taxon>
        <taxon>Govanellaceae</taxon>
        <taxon>Govanella</taxon>
    </lineage>
</organism>
<dbReference type="InterPro" id="IPR036641">
    <property type="entry name" value="HPT_dom_sf"/>
</dbReference>
<evidence type="ECO:0000313" key="2">
    <source>
        <dbReference type="Proteomes" id="UP001141619"/>
    </source>
</evidence>
<dbReference type="RefSeq" id="WP_274942890.1">
    <property type="nucleotide sequence ID" value="NZ_JANWOI010000001.1"/>
</dbReference>
<gene>
    <name evidence="1" type="ORF">NYP16_04395</name>
</gene>
<comment type="caution">
    <text evidence="1">The sequence shown here is derived from an EMBL/GenBank/DDBJ whole genome shotgun (WGS) entry which is preliminary data.</text>
</comment>
<evidence type="ECO:0000313" key="1">
    <source>
        <dbReference type="EMBL" id="MDA5193196.1"/>
    </source>
</evidence>
<reference evidence="1" key="2">
    <citation type="journal article" date="2023" name="Syst. Appl. Microbiol.">
        <title>Govania unica gen. nov., sp. nov., a rare biosphere bacterium that represents a novel family in the class Alphaproteobacteria.</title>
        <authorList>
            <person name="Vandamme P."/>
            <person name="Peeters C."/>
            <person name="Hettiarachchi A."/>
            <person name="Cnockaert M."/>
            <person name="Carlier A."/>
        </authorList>
    </citation>
    <scope>NUCLEOTIDE SEQUENCE</scope>
    <source>
        <strain evidence="1">LMG 31809</strain>
    </source>
</reference>
<dbReference type="SUPFAM" id="SSF47226">
    <property type="entry name" value="Histidine-containing phosphotransfer domain, HPT domain"/>
    <property type="match status" value="1"/>
</dbReference>